<dbReference type="OrthoDB" id="2356263at2"/>
<dbReference type="PANTHER" id="PTHR30055:SF219">
    <property type="entry name" value="TRANSCRIPTIONAL REGULATORY PROTEIN"/>
    <property type="match status" value="1"/>
</dbReference>
<evidence type="ECO:0000313" key="7">
    <source>
        <dbReference type="EMBL" id="KAB2345515.1"/>
    </source>
</evidence>
<dbReference type="Pfam" id="PF00440">
    <property type="entry name" value="TetR_N"/>
    <property type="match status" value="1"/>
</dbReference>
<evidence type="ECO:0000256" key="2">
    <source>
        <dbReference type="ARBA" id="ARBA00023015"/>
    </source>
</evidence>
<keyword evidence="2" id="KW-0805">Transcription regulation</keyword>
<dbReference type="GO" id="GO:0003700">
    <property type="term" value="F:DNA-binding transcription factor activity"/>
    <property type="evidence" value="ECO:0007669"/>
    <property type="project" value="TreeGrafter"/>
</dbReference>
<keyword evidence="4" id="KW-0804">Transcription</keyword>
<dbReference type="InterPro" id="IPR036271">
    <property type="entry name" value="Tet_transcr_reg_TetR-rel_C_sf"/>
</dbReference>
<dbReference type="InterPro" id="IPR039538">
    <property type="entry name" value="BetI_C"/>
</dbReference>
<organism evidence="7 8">
    <name type="scientific">Actinomadura rudentiformis</name>
    <dbReference type="NCBI Taxonomy" id="359158"/>
    <lineage>
        <taxon>Bacteria</taxon>
        <taxon>Bacillati</taxon>
        <taxon>Actinomycetota</taxon>
        <taxon>Actinomycetes</taxon>
        <taxon>Streptosporangiales</taxon>
        <taxon>Thermomonosporaceae</taxon>
        <taxon>Actinomadura</taxon>
    </lineage>
</organism>
<dbReference type="EMBL" id="WBMT01000013">
    <property type="protein sequence ID" value="KAB2345515.1"/>
    <property type="molecule type" value="Genomic_DNA"/>
</dbReference>
<feature type="domain" description="HTH tetR-type" evidence="6">
    <location>
        <begin position="1"/>
        <end position="61"/>
    </location>
</feature>
<dbReference type="Proteomes" id="UP000468735">
    <property type="component" value="Unassembled WGS sequence"/>
</dbReference>
<gene>
    <name evidence="7" type="ORF">F8566_26515</name>
</gene>
<evidence type="ECO:0000259" key="6">
    <source>
        <dbReference type="PROSITE" id="PS50977"/>
    </source>
</evidence>
<proteinExistence type="predicted"/>
<dbReference type="AlphaFoldDB" id="A0A6H9YGW1"/>
<evidence type="ECO:0000256" key="1">
    <source>
        <dbReference type="ARBA" id="ARBA00022491"/>
    </source>
</evidence>
<dbReference type="PROSITE" id="PS50977">
    <property type="entry name" value="HTH_TETR_2"/>
    <property type="match status" value="1"/>
</dbReference>
<dbReference type="InterPro" id="IPR009057">
    <property type="entry name" value="Homeodomain-like_sf"/>
</dbReference>
<reference evidence="7 8" key="1">
    <citation type="submission" date="2019-09" db="EMBL/GenBank/DDBJ databases">
        <title>Actinomadura physcomitrii sp. nov., a novel actinomycete isolated from moss [Physcomitrium sphaericum (Ludw) Fuernr].</title>
        <authorList>
            <person name="Zhuang X."/>
            <person name="Liu C."/>
        </authorList>
    </citation>
    <scope>NUCLEOTIDE SEQUENCE [LARGE SCALE GENOMIC DNA]</scope>
    <source>
        <strain evidence="7 8">HMC1</strain>
    </source>
</reference>
<keyword evidence="3 5" id="KW-0238">DNA-binding</keyword>
<evidence type="ECO:0000256" key="4">
    <source>
        <dbReference type="ARBA" id="ARBA00023163"/>
    </source>
</evidence>
<accession>A0A6H9YGW1</accession>
<keyword evidence="1" id="KW-0678">Repressor</keyword>
<dbReference type="GO" id="GO:0000976">
    <property type="term" value="F:transcription cis-regulatory region binding"/>
    <property type="evidence" value="ECO:0007669"/>
    <property type="project" value="TreeGrafter"/>
</dbReference>
<dbReference type="RefSeq" id="WP_151564446.1">
    <property type="nucleotide sequence ID" value="NZ_WBMT01000013.1"/>
</dbReference>
<name>A0A6H9YGW1_9ACTN</name>
<dbReference type="Gene3D" id="1.10.357.10">
    <property type="entry name" value="Tetracycline Repressor, domain 2"/>
    <property type="match status" value="1"/>
</dbReference>
<keyword evidence="8" id="KW-1185">Reference proteome</keyword>
<dbReference type="Pfam" id="PF13977">
    <property type="entry name" value="TetR_C_6"/>
    <property type="match status" value="1"/>
</dbReference>
<dbReference type="PRINTS" id="PR00455">
    <property type="entry name" value="HTHTETR"/>
</dbReference>
<comment type="caution">
    <text evidence="7">The sequence shown here is derived from an EMBL/GenBank/DDBJ whole genome shotgun (WGS) entry which is preliminary data.</text>
</comment>
<protein>
    <submittedName>
        <fullName evidence="7">TetR/AcrR family transcriptional regulator</fullName>
    </submittedName>
</protein>
<sequence length="178" mass="19312">MSQRESLLAAAKRCLAERGYARTSSRDIAAEAGANHAAINYHYGSKDALLIAALMETVEAWGDTVVPAGDTWKQTMESLPASRPMLVATLEAMAQAEHIPEVREHIAAAFERARPELAATIYGIDPEADDRTARAVASIHMALIAGLSQQWLVDPERALTADEVKHGLRALLERLEDA</sequence>
<evidence type="ECO:0000256" key="3">
    <source>
        <dbReference type="ARBA" id="ARBA00023125"/>
    </source>
</evidence>
<dbReference type="SUPFAM" id="SSF46689">
    <property type="entry name" value="Homeodomain-like"/>
    <property type="match status" value="1"/>
</dbReference>
<evidence type="ECO:0000313" key="8">
    <source>
        <dbReference type="Proteomes" id="UP000468735"/>
    </source>
</evidence>
<dbReference type="PANTHER" id="PTHR30055">
    <property type="entry name" value="HTH-TYPE TRANSCRIPTIONAL REGULATOR RUTR"/>
    <property type="match status" value="1"/>
</dbReference>
<feature type="DNA-binding region" description="H-T-H motif" evidence="5">
    <location>
        <begin position="24"/>
        <end position="43"/>
    </location>
</feature>
<dbReference type="SUPFAM" id="SSF48498">
    <property type="entry name" value="Tetracyclin repressor-like, C-terminal domain"/>
    <property type="match status" value="1"/>
</dbReference>
<dbReference type="InterPro" id="IPR050109">
    <property type="entry name" value="HTH-type_TetR-like_transc_reg"/>
</dbReference>
<evidence type="ECO:0000256" key="5">
    <source>
        <dbReference type="PROSITE-ProRule" id="PRU00335"/>
    </source>
</evidence>
<dbReference type="InterPro" id="IPR001647">
    <property type="entry name" value="HTH_TetR"/>
</dbReference>